<organism evidence="2 3">
    <name type="scientific">Cucurbitaria berberidis CBS 394.84</name>
    <dbReference type="NCBI Taxonomy" id="1168544"/>
    <lineage>
        <taxon>Eukaryota</taxon>
        <taxon>Fungi</taxon>
        <taxon>Dikarya</taxon>
        <taxon>Ascomycota</taxon>
        <taxon>Pezizomycotina</taxon>
        <taxon>Dothideomycetes</taxon>
        <taxon>Pleosporomycetidae</taxon>
        <taxon>Pleosporales</taxon>
        <taxon>Pleosporineae</taxon>
        <taxon>Cucurbitariaceae</taxon>
        <taxon>Cucurbitaria</taxon>
    </lineage>
</organism>
<evidence type="ECO:0000313" key="3">
    <source>
        <dbReference type="Proteomes" id="UP000800039"/>
    </source>
</evidence>
<dbReference type="Proteomes" id="UP000800039">
    <property type="component" value="Unassembled WGS sequence"/>
</dbReference>
<dbReference type="GeneID" id="63844048"/>
<evidence type="ECO:0000313" key="2">
    <source>
        <dbReference type="EMBL" id="KAF1843636.1"/>
    </source>
</evidence>
<gene>
    <name evidence="2" type="ORF">K460DRAFT_148706</name>
</gene>
<dbReference type="RefSeq" id="XP_040786199.1">
    <property type="nucleotide sequence ID" value="XM_040926796.1"/>
</dbReference>
<feature type="compositionally biased region" description="Polar residues" evidence="1">
    <location>
        <begin position="1"/>
        <end position="13"/>
    </location>
</feature>
<proteinExistence type="predicted"/>
<dbReference type="EMBL" id="ML976617">
    <property type="protein sequence ID" value="KAF1843636.1"/>
    <property type="molecule type" value="Genomic_DNA"/>
</dbReference>
<feature type="region of interest" description="Disordered" evidence="1">
    <location>
        <begin position="1"/>
        <end position="42"/>
    </location>
</feature>
<sequence>MLRQHFSSLTTGRRNGPNGASAKPLRRSPGRQARPRARHRYHNRHRTYVNTPCFHSTPSPPTSFTVFSGLLLEASQPGPVRVSFLSQAAGRQSLTHSQRGASTSACATFIHCALAKPSIASSRLAPLRGIFSNNIP</sequence>
<feature type="compositionally biased region" description="Basic residues" evidence="1">
    <location>
        <begin position="24"/>
        <end position="42"/>
    </location>
</feature>
<protein>
    <submittedName>
        <fullName evidence="2">Uncharacterized protein</fullName>
    </submittedName>
</protein>
<reference evidence="2" key="1">
    <citation type="submission" date="2020-01" db="EMBL/GenBank/DDBJ databases">
        <authorList>
            <consortium name="DOE Joint Genome Institute"/>
            <person name="Haridas S."/>
            <person name="Albert R."/>
            <person name="Binder M."/>
            <person name="Bloem J."/>
            <person name="Labutti K."/>
            <person name="Salamov A."/>
            <person name="Andreopoulos B."/>
            <person name="Baker S.E."/>
            <person name="Barry K."/>
            <person name="Bills G."/>
            <person name="Bluhm B.H."/>
            <person name="Cannon C."/>
            <person name="Castanera R."/>
            <person name="Culley D.E."/>
            <person name="Daum C."/>
            <person name="Ezra D."/>
            <person name="Gonzalez J.B."/>
            <person name="Henrissat B."/>
            <person name="Kuo A."/>
            <person name="Liang C."/>
            <person name="Lipzen A."/>
            <person name="Lutzoni F."/>
            <person name="Magnuson J."/>
            <person name="Mondo S."/>
            <person name="Nolan M."/>
            <person name="Ohm R."/>
            <person name="Pangilinan J."/>
            <person name="Park H.-J."/>
            <person name="Ramirez L."/>
            <person name="Alfaro M."/>
            <person name="Sun H."/>
            <person name="Tritt A."/>
            <person name="Yoshinaga Y."/>
            <person name="Zwiers L.-H."/>
            <person name="Turgeon B.G."/>
            <person name="Goodwin S.B."/>
            <person name="Spatafora J.W."/>
            <person name="Crous P.W."/>
            <person name="Grigoriev I.V."/>
        </authorList>
    </citation>
    <scope>NUCLEOTIDE SEQUENCE</scope>
    <source>
        <strain evidence="2">CBS 394.84</strain>
    </source>
</reference>
<keyword evidence="3" id="KW-1185">Reference proteome</keyword>
<dbReference type="AlphaFoldDB" id="A0A9P4L663"/>
<comment type="caution">
    <text evidence="2">The sequence shown here is derived from an EMBL/GenBank/DDBJ whole genome shotgun (WGS) entry which is preliminary data.</text>
</comment>
<accession>A0A9P4L663</accession>
<name>A0A9P4L663_9PLEO</name>
<evidence type="ECO:0000256" key="1">
    <source>
        <dbReference type="SAM" id="MobiDB-lite"/>
    </source>
</evidence>